<evidence type="ECO:0000313" key="3">
    <source>
        <dbReference type="Proteomes" id="UP000053617"/>
    </source>
</evidence>
<organism evidence="2 3">
    <name type="scientific">Rhinocladiella mackenziei CBS 650.93</name>
    <dbReference type="NCBI Taxonomy" id="1442369"/>
    <lineage>
        <taxon>Eukaryota</taxon>
        <taxon>Fungi</taxon>
        <taxon>Dikarya</taxon>
        <taxon>Ascomycota</taxon>
        <taxon>Pezizomycotina</taxon>
        <taxon>Eurotiomycetes</taxon>
        <taxon>Chaetothyriomycetidae</taxon>
        <taxon>Chaetothyriales</taxon>
        <taxon>Herpotrichiellaceae</taxon>
        <taxon>Rhinocladiella</taxon>
    </lineage>
</organism>
<dbReference type="Pfam" id="PF12697">
    <property type="entry name" value="Abhydrolase_6"/>
    <property type="match status" value="1"/>
</dbReference>
<dbReference type="OrthoDB" id="94039at2759"/>
<dbReference type="HOGENOM" id="CLU_036837_0_0_1"/>
<dbReference type="RefSeq" id="XP_013271810.1">
    <property type="nucleotide sequence ID" value="XM_013416356.1"/>
</dbReference>
<feature type="domain" description="AB hydrolase-1" evidence="1">
    <location>
        <begin position="73"/>
        <end position="362"/>
    </location>
</feature>
<reference evidence="2 3" key="1">
    <citation type="submission" date="2015-01" db="EMBL/GenBank/DDBJ databases">
        <title>The Genome Sequence of Rhinocladiella mackenzie CBS 650.93.</title>
        <authorList>
            <consortium name="The Broad Institute Genomics Platform"/>
            <person name="Cuomo C."/>
            <person name="de Hoog S."/>
            <person name="Gorbushina A."/>
            <person name="Stielow B."/>
            <person name="Teixiera M."/>
            <person name="Abouelleil A."/>
            <person name="Chapman S.B."/>
            <person name="Priest M."/>
            <person name="Young S.K."/>
            <person name="Wortman J."/>
            <person name="Nusbaum C."/>
            <person name="Birren B."/>
        </authorList>
    </citation>
    <scope>NUCLEOTIDE SEQUENCE [LARGE SCALE GENOMIC DNA]</scope>
    <source>
        <strain evidence="2 3">CBS 650.93</strain>
    </source>
</reference>
<dbReference type="GeneID" id="25293615"/>
<dbReference type="InterPro" id="IPR029058">
    <property type="entry name" value="AB_hydrolase_fold"/>
</dbReference>
<dbReference type="SUPFAM" id="SSF53474">
    <property type="entry name" value="alpha/beta-Hydrolases"/>
    <property type="match status" value="1"/>
</dbReference>
<dbReference type="EMBL" id="KN847478">
    <property type="protein sequence ID" value="KIX04674.1"/>
    <property type="molecule type" value="Genomic_DNA"/>
</dbReference>
<dbReference type="InterPro" id="IPR000073">
    <property type="entry name" value="AB_hydrolase_1"/>
</dbReference>
<dbReference type="Gene3D" id="3.40.50.1820">
    <property type="entry name" value="alpha/beta hydrolase"/>
    <property type="match status" value="1"/>
</dbReference>
<proteinExistence type="predicted"/>
<evidence type="ECO:0000259" key="1">
    <source>
        <dbReference type="Pfam" id="PF12697"/>
    </source>
</evidence>
<sequence length="428" mass="48330">MGSFRVVEHKLPCQYIREYPQALAGEQEDTLYLAVKQYIPADNTSPHPNDLTIIAAHANSFPKELYEPLWEDLLVRSRNLNFRIRGIWIADVANQGASGVLNEARLGNDPSLADFSRDLLYLINLKRDEMPRPIIGIGHSMGGQNLIGTALMHPRLFTGLILLDPVLQEKWMENRAGVADLRPVQLATFRRNSWPSREAAIAECKRSPFYKSWDPRALDLWCKYGLRELNVTSDDTASSPNRPVVLTTTPSQESFTFLRPNFNGYGTHKKPTDRKTHADLDPKWPHIYPFYRPEVHATFQRLPELRPPVLYVFGSSSHISSAEQNTKKLAVTGIGVGGSGGPPEGRVKGITLEGVGHMIPMEAVTRSAEIIGGWIDQELSIWRAEEIRFREMWSKKSLAEKQNVDEEWMKMVGGPPRKDRKRTGGTKI</sequence>
<dbReference type="AlphaFoldDB" id="A0A0D2IFT3"/>
<dbReference type="Proteomes" id="UP000053617">
    <property type="component" value="Unassembled WGS sequence"/>
</dbReference>
<accession>A0A0D2IFT3</accession>
<gene>
    <name evidence="2" type="ORF">Z518_05544</name>
</gene>
<name>A0A0D2IFT3_9EURO</name>
<keyword evidence="3" id="KW-1185">Reference proteome</keyword>
<dbReference type="STRING" id="1442369.A0A0D2IFT3"/>
<dbReference type="VEuPathDB" id="FungiDB:Z518_05544"/>
<evidence type="ECO:0000313" key="2">
    <source>
        <dbReference type="EMBL" id="KIX04674.1"/>
    </source>
</evidence>
<protein>
    <recommendedName>
        <fullName evidence="1">AB hydrolase-1 domain-containing protein</fullName>
    </recommendedName>
</protein>